<dbReference type="OrthoDB" id="501974at2"/>
<comment type="similarity">
    <text evidence="2">Belongs to the outer membrane factor (OMF) (TC 1.B.17) family.</text>
</comment>
<keyword evidence="3" id="KW-0813">Transport</keyword>
<keyword evidence="6" id="KW-0472">Membrane</keyword>
<dbReference type="Gene3D" id="1.20.1600.10">
    <property type="entry name" value="Outer membrane efflux proteins (OEP)"/>
    <property type="match status" value="1"/>
</dbReference>
<dbReference type="Proteomes" id="UP000218418">
    <property type="component" value="Chromosome"/>
</dbReference>
<dbReference type="InterPro" id="IPR003423">
    <property type="entry name" value="OMP_efflux"/>
</dbReference>
<dbReference type="AlphaFoldDB" id="A0A1Z4LPG2"/>
<dbReference type="GO" id="GO:0009279">
    <property type="term" value="C:cell outer membrane"/>
    <property type="evidence" value="ECO:0007669"/>
    <property type="project" value="UniProtKB-SubCell"/>
</dbReference>
<dbReference type="InterPro" id="IPR051906">
    <property type="entry name" value="TolC-like"/>
</dbReference>
<feature type="compositionally biased region" description="Low complexity" evidence="8">
    <location>
        <begin position="239"/>
        <end position="255"/>
    </location>
</feature>
<protein>
    <submittedName>
        <fullName evidence="10">Outer membrane efflux protein</fullName>
    </submittedName>
</protein>
<evidence type="ECO:0000313" key="10">
    <source>
        <dbReference type="EMBL" id="BAY83135.1"/>
    </source>
</evidence>
<evidence type="ECO:0000256" key="5">
    <source>
        <dbReference type="ARBA" id="ARBA00022692"/>
    </source>
</evidence>
<evidence type="ECO:0000256" key="3">
    <source>
        <dbReference type="ARBA" id="ARBA00022448"/>
    </source>
</evidence>
<evidence type="ECO:0000256" key="2">
    <source>
        <dbReference type="ARBA" id="ARBA00007613"/>
    </source>
</evidence>
<feature type="signal peptide" evidence="9">
    <location>
        <begin position="1"/>
        <end position="26"/>
    </location>
</feature>
<dbReference type="PANTHER" id="PTHR30026:SF21">
    <property type="entry name" value="SLR1270 PROTEIN"/>
    <property type="match status" value="1"/>
</dbReference>
<dbReference type="GO" id="GO:0015562">
    <property type="term" value="F:efflux transmembrane transporter activity"/>
    <property type="evidence" value="ECO:0007669"/>
    <property type="project" value="InterPro"/>
</dbReference>
<evidence type="ECO:0000256" key="4">
    <source>
        <dbReference type="ARBA" id="ARBA00022452"/>
    </source>
</evidence>
<proteinExistence type="inferred from homology"/>
<accession>A0A1Z4LPG2</accession>
<keyword evidence="11" id="KW-1185">Reference proteome</keyword>
<keyword evidence="9" id="KW-0732">Signal</keyword>
<name>A0A1Z4LPG2_9CYAN</name>
<dbReference type="Pfam" id="PF02321">
    <property type="entry name" value="OEP"/>
    <property type="match status" value="2"/>
</dbReference>
<evidence type="ECO:0000256" key="8">
    <source>
        <dbReference type="SAM" id="MobiDB-lite"/>
    </source>
</evidence>
<keyword evidence="4" id="KW-1134">Transmembrane beta strand</keyword>
<feature type="region of interest" description="Disordered" evidence="8">
    <location>
        <begin position="324"/>
        <end position="352"/>
    </location>
</feature>
<evidence type="ECO:0000256" key="6">
    <source>
        <dbReference type="ARBA" id="ARBA00023136"/>
    </source>
</evidence>
<evidence type="ECO:0000256" key="7">
    <source>
        <dbReference type="ARBA" id="ARBA00023237"/>
    </source>
</evidence>
<gene>
    <name evidence="10" type="ORF">NIES267_26220</name>
</gene>
<comment type="subcellular location">
    <subcellularLocation>
        <location evidence="1">Cell outer membrane</location>
    </subcellularLocation>
</comment>
<evidence type="ECO:0000256" key="1">
    <source>
        <dbReference type="ARBA" id="ARBA00004442"/>
    </source>
</evidence>
<feature type="region of interest" description="Disordered" evidence="8">
    <location>
        <begin position="130"/>
        <end position="156"/>
    </location>
</feature>
<evidence type="ECO:0000313" key="11">
    <source>
        <dbReference type="Proteomes" id="UP000218418"/>
    </source>
</evidence>
<dbReference type="GO" id="GO:0015288">
    <property type="term" value="F:porin activity"/>
    <property type="evidence" value="ECO:0007669"/>
    <property type="project" value="TreeGrafter"/>
</dbReference>
<organism evidence="10 11">
    <name type="scientific">Calothrix parasitica NIES-267</name>
    <dbReference type="NCBI Taxonomy" id="1973488"/>
    <lineage>
        <taxon>Bacteria</taxon>
        <taxon>Bacillati</taxon>
        <taxon>Cyanobacteriota</taxon>
        <taxon>Cyanophyceae</taxon>
        <taxon>Nostocales</taxon>
        <taxon>Calotrichaceae</taxon>
        <taxon>Calothrix</taxon>
    </lineage>
</organism>
<dbReference type="PANTHER" id="PTHR30026">
    <property type="entry name" value="OUTER MEMBRANE PROTEIN TOLC"/>
    <property type="match status" value="1"/>
</dbReference>
<feature type="chain" id="PRO_5012328623" evidence="9">
    <location>
        <begin position="27"/>
        <end position="685"/>
    </location>
</feature>
<sequence length="685" mass="74430">MKAQQILNSLLPGVTAAVLTAQPTLADTVTVNNSHPGVYPSIFTTSGSGEDVLSNTFKPSTDGVDEKYPAPFTPAGVEFVKQKPVNHHRIDKVEVNGKTGASINAISGPELSLKSDGLNTTSHRSLVQPLKKPASRKVSYRNNNSSGIKKISPVGVKKNPDDKIFQKLQQIATGPGAADLLKVEPCPIQQDKPQRGQDDAKLQNILSSSAASACQKINSIPNNRLAQSISPAPVQPVRPGSSSPAPIAPSLDPSANPLQYPTKPSEVRVEQNQPLTLEQALEFARRNNQELQVALLQLDRAKAGLKVARAALLPNVGLSAEVRRSSSAQSELQRRLQDLPDDTDDPTTAFSGGAQITYDVYTSGLRSARIRQAKEQLRLQELDVERLSEEIRLNVATEYYNLQQADEQVRISKTAVGNAEASLRDARALEEAGVGTRFDSLRTQVNLANSQQQLTNARSQQQIARRQLVTRLNLAQTSTLSAADPVKLAGLWNQTLENSIVLAYQNRPELQQQLAQRNINKQQRREALAQLGPQVAIEASYSLLDQFNDSVGLANGYSVALTASLNLFDGGASKAQATQFKVDTEIAETQFSSTRNQIRFQVEQAYSQLESNLENVQTSEAALNQARESLRLARLRFQAGVGTQLEVLDAENALTQAEGNRINAILDYNRALASLQRAVTSRGLP</sequence>
<reference evidence="10 11" key="1">
    <citation type="submission" date="2017-06" db="EMBL/GenBank/DDBJ databases">
        <title>Genome sequencing of cyanobaciteial culture collection at National Institute for Environmental Studies (NIES).</title>
        <authorList>
            <person name="Hirose Y."/>
            <person name="Shimura Y."/>
            <person name="Fujisawa T."/>
            <person name="Nakamura Y."/>
            <person name="Kawachi M."/>
        </authorList>
    </citation>
    <scope>NUCLEOTIDE SEQUENCE [LARGE SCALE GENOMIC DNA]</scope>
    <source>
        <strain evidence="10 11">NIES-267</strain>
    </source>
</reference>
<evidence type="ECO:0000256" key="9">
    <source>
        <dbReference type="SAM" id="SignalP"/>
    </source>
</evidence>
<keyword evidence="5" id="KW-0812">Transmembrane</keyword>
<dbReference type="SUPFAM" id="SSF56954">
    <property type="entry name" value="Outer membrane efflux proteins (OEP)"/>
    <property type="match status" value="1"/>
</dbReference>
<dbReference type="GO" id="GO:1990281">
    <property type="term" value="C:efflux pump complex"/>
    <property type="evidence" value="ECO:0007669"/>
    <property type="project" value="TreeGrafter"/>
</dbReference>
<keyword evidence="7" id="KW-0998">Cell outer membrane</keyword>
<feature type="region of interest" description="Disordered" evidence="8">
    <location>
        <begin position="224"/>
        <end position="257"/>
    </location>
</feature>
<dbReference type="EMBL" id="AP018227">
    <property type="protein sequence ID" value="BAY83135.1"/>
    <property type="molecule type" value="Genomic_DNA"/>
</dbReference>